<dbReference type="Gene3D" id="1.25.40.20">
    <property type="entry name" value="Ankyrin repeat-containing domain"/>
    <property type="match status" value="1"/>
</dbReference>
<dbReference type="GO" id="GO:0085020">
    <property type="term" value="P:protein K6-linked ubiquitination"/>
    <property type="evidence" value="ECO:0007669"/>
    <property type="project" value="TreeGrafter"/>
</dbReference>
<accession>D8LIN9</accession>
<dbReference type="InterPro" id="IPR036770">
    <property type="entry name" value="Ankyrin_rpt-contain_sf"/>
</dbReference>
<dbReference type="SUPFAM" id="SSF48403">
    <property type="entry name" value="Ankyrin repeat"/>
    <property type="match status" value="1"/>
</dbReference>
<dbReference type="EMBL" id="FN649748">
    <property type="protein sequence ID" value="CBN75949.1"/>
    <property type="molecule type" value="Genomic_DNA"/>
</dbReference>
<dbReference type="PROSITE" id="PS50088">
    <property type="entry name" value="ANK_REPEAT"/>
    <property type="match status" value="1"/>
</dbReference>
<sequence length="109" mass="11408">MSPKRPALYVATMSGHGEAARSLILAGADVDHKDPVRQYGVLHEAAVGGHEQLVNDLLIGGADPQLRGGCYGGTALHESAGEGQVEIVSDLLLLAGLTRMLLIATVIRR</sequence>
<dbReference type="STRING" id="2880.D8LIN9"/>
<dbReference type="EMBL" id="FN648399">
    <property type="protein sequence ID" value="CBN75949.1"/>
    <property type="molecule type" value="Genomic_DNA"/>
</dbReference>
<dbReference type="InterPro" id="IPR002110">
    <property type="entry name" value="Ankyrin_rpt"/>
</dbReference>
<dbReference type="GO" id="GO:0004842">
    <property type="term" value="F:ubiquitin-protein transferase activity"/>
    <property type="evidence" value="ECO:0007669"/>
    <property type="project" value="TreeGrafter"/>
</dbReference>
<evidence type="ECO:0000256" key="3">
    <source>
        <dbReference type="PROSITE-ProRule" id="PRU00023"/>
    </source>
</evidence>
<dbReference type="PANTHER" id="PTHR24171">
    <property type="entry name" value="ANKYRIN REPEAT DOMAIN-CONTAINING PROTEIN 39-RELATED"/>
    <property type="match status" value="1"/>
</dbReference>
<dbReference type="Pfam" id="PF12796">
    <property type="entry name" value="Ank_2"/>
    <property type="match status" value="1"/>
</dbReference>
<evidence type="ECO:0000256" key="1">
    <source>
        <dbReference type="ARBA" id="ARBA00022737"/>
    </source>
</evidence>
<dbReference type="OrthoDB" id="194358at2759"/>
<proteinExistence type="predicted"/>
<evidence type="ECO:0000313" key="5">
    <source>
        <dbReference type="Proteomes" id="UP000002630"/>
    </source>
</evidence>
<keyword evidence="2 3" id="KW-0040">ANK repeat</keyword>
<dbReference type="InParanoid" id="D8LIN9"/>
<evidence type="ECO:0000313" key="4">
    <source>
        <dbReference type="EMBL" id="CBN75949.1"/>
    </source>
</evidence>
<feature type="repeat" description="ANK" evidence="3">
    <location>
        <begin position="3"/>
        <end position="35"/>
    </location>
</feature>
<keyword evidence="5" id="KW-1185">Reference proteome</keyword>
<evidence type="ECO:0000256" key="2">
    <source>
        <dbReference type="ARBA" id="ARBA00023043"/>
    </source>
</evidence>
<keyword evidence="1" id="KW-0677">Repeat</keyword>
<protein>
    <submittedName>
        <fullName evidence="4">Ankyrin repeat protein</fullName>
    </submittedName>
</protein>
<dbReference type="AlphaFoldDB" id="D8LIN9"/>
<dbReference type="SMART" id="SM00248">
    <property type="entry name" value="ANK"/>
    <property type="match status" value="3"/>
</dbReference>
<dbReference type="Proteomes" id="UP000002630">
    <property type="component" value="Linkage Group LG23"/>
</dbReference>
<name>D8LIN9_ECTSI</name>
<reference evidence="4 5" key="1">
    <citation type="journal article" date="2010" name="Nature">
        <title>The Ectocarpus genome and the independent evolution of multicellularity in brown algae.</title>
        <authorList>
            <person name="Cock J.M."/>
            <person name="Sterck L."/>
            <person name="Rouze P."/>
            <person name="Scornet D."/>
            <person name="Allen A.E."/>
            <person name="Amoutzias G."/>
            <person name="Anthouard V."/>
            <person name="Artiguenave F."/>
            <person name="Aury J.M."/>
            <person name="Badger J.H."/>
            <person name="Beszteri B."/>
            <person name="Billiau K."/>
            <person name="Bonnet E."/>
            <person name="Bothwell J.H."/>
            <person name="Bowler C."/>
            <person name="Boyen C."/>
            <person name="Brownlee C."/>
            <person name="Carrano C.J."/>
            <person name="Charrier B."/>
            <person name="Cho G.Y."/>
            <person name="Coelho S.M."/>
            <person name="Collen J."/>
            <person name="Corre E."/>
            <person name="Da Silva C."/>
            <person name="Delage L."/>
            <person name="Delaroque N."/>
            <person name="Dittami S.M."/>
            <person name="Doulbeau S."/>
            <person name="Elias M."/>
            <person name="Farnham G."/>
            <person name="Gachon C.M."/>
            <person name="Gschloessl B."/>
            <person name="Heesch S."/>
            <person name="Jabbari K."/>
            <person name="Jubin C."/>
            <person name="Kawai H."/>
            <person name="Kimura K."/>
            <person name="Kloareg B."/>
            <person name="Kupper F.C."/>
            <person name="Lang D."/>
            <person name="Le Bail A."/>
            <person name="Leblanc C."/>
            <person name="Lerouge P."/>
            <person name="Lohr M."/>
            <person name="Lopez P.J."/>
            <person name="Martens C."/>
            <person name="Maumus F."/>
            <person name="Michel G."/>
            <person name="Miranda-Saavedra D."/>
            <person name="Morales J."/>
            <person name="Moreau H."/>
            <person name="Motomura T."/>
            <person name="Nagasato C."/>
            <person name="Napoli C.A."/>
            <person name="Nelson D.R."/>
            <person name="Nyvall-Collen P."/>
            <person name="Peters A.F."/>
            <person name="Pommier C."/>
            <person name="Potin P."/>
            <person name="Poulain J."/>
            <person name="Quesneville H."/>
            <person name="Read B."/>
            <person name="Rensing S.A."/>
            <person name="Ritter A."/>
            <person name="Rousvoal S."/>
            <person name="Samanta M."/>
            <person name="Samson G."/>
            <person name="Schroeder D.C."/>
            <person name="Segurens B."/>
            <person name="Strittmatter M."/>
            <person name="Tonon T."/>
            <person name="Tregear J.W."/>
            <person name="Valentin K."/>
            <person name="von Dassow P."/>
            <person name="Yamagishi T."/>
            <person name="Van de Peer Y."/>
            <person name="Wincker P."/>
        </authorList>
    </citation>
    <scope>NUCLEOTIDE SEQUENCE [LARGE SCALE GENOMIC DNA]</scope>
    <source>
        <strain evidence="5">Ec32 / CCAP1310/4</strain>
    </source>
</reference>
<dbReference type="PANTHER" id="PTHR24171:SF8">
    <property type="entry name" value="BRCA1-ASSOCIATED RING DOMAIN PROTEIN 1"/>
    <property type="match status" value="1"/>
</dbReference>
<gene>
    <name evidence="4" type="ORF">Esi_0220_0040</name>
</gene>
<organism evidence="4 5">
    <name type="scientific">Ectocarpus siliculosus</name>
    <name type="common">Brown alga</name>
    <name type="synonym">Conferva siliculosa</name>
    <dbReference type="NCBI Taxonomy" id="2880"/>
    <lineage>
        <taxon>Eukaryota</taxon>
        <taxon>Sar</taxon>
        <taxon>Stramenopiles</taxon>
        <taxon>Ochrophyta</taxon>
        <taxon>PX clade</taxon>
        <taxon>Phaeophyceae</taxon>
        <taxon>Ectocarpales</taxon>
        <taxon>Ectocarpaceae</taxon>
        <taxon>Ectocarpus</taxon>
    </lineage>
</organism>